<accession>K0KDV3</accession>
<protein>
    <recommendedName>
        <fullName evidence="5">YbaB/EbfC DNA-binding family protein</fullName>
    </recommendedName>
</protein>
<feature type="compositionally biased region" description="Acidic residues" evidence="2">
    <location>
        <begin position="144"/>
        <end position="158"/>
    </location>
</feature>
<dbReference type="KEGG" id="sesp:BN6_77440"/>
<keyword evidence="1" id="KW-0175">Coiled coil</keyword>
<evidence type="ECO:0000313" key="3">
    <source>
        <dbReference type="EMBL" id="CCH34964.1"/>
    </source>
</evidence>
<evidence type="ECO:0000256" key="1">
    <source>
        <dbReference type="SAM" id="Coils"/>
    </source>
</evidence>
<dbReference type="PATRIC" id="fig|1179773.3.peg.7820"/>
<feature type="compositionally biased region" description="Pro residues" evidence="2">
    <location>
        <begin position="166"/>
        <end position="178"/>
    </location>
</feature>
<dbReference type="AlphaFoldDB" id="K0KDV3"/>
<organism evidence="3 4">
    <name type="scientific">Saccharothrix espanaensis (strain ATCC 51144 / DSM 44229 / JCM 9112 / NBRC 15066 / NRRL 15764)</name>
    <dbReference type="NCBI Taxonomy" id="1179773"/>
    <lineage>
        <taxon>Bacteria</taxon>
        <taxon>Bacillati</taxon>
        <taxon>Actinomycetota</taxon>
        <taxon>Actinomycetes</taxon>
        <taxon>Pseudonocardiales</taxon>
        <taxon>Pseudonocardiaceae</taxon>
        <taxon>Saccharothrix</taxon>
    </lineage>
</organism>
<feature type="region of interest" description="Disordered" evidence="2">
    <location>
        <begin position="141"/>
        <end position="194"/>
    </location>
</feature>
<dbReference type="SUPFAM" id="SSF82607">
    <property type="entry name" value="YbaB-like"/>
    <property type="match status" value="1"/>
</dbReference>
<dbReference type="eggNOG" id="COG0718">
    <property type="taxonomic scope" value="Bacteria"/>
</dbReference>
<name>K0KDV3_SACES</name>
<evidence type="ECO:0000313" key="4">
    <source>
        <dbReference type="Proteomes" id="UP000006281"/>
    </source>
</evidence>
<reference evidence="3 4" key="1">
    <citation type="journal article" date="2012" name="BMC Genomics">
        <title>Complete genome sequence of Saccharothrix espanaensis DSM 44229T and comparison to the other completely sequenced Pseudonocardiaceae.</title>
        <authorList>
            <person name="Strobel T."/>
            <person name="Al-Dilaimi A."/>
            <person name="Blom J."/>
            <person name="Gessner A."/>
            <person name="Kalinowski J."/>
            <person name="Luzhetska M."/>
            <person name="Puhler A."/>
            <person name="Szczepanowski R."/>
            <person name="Bechthold A."/>
            <person name="Ruckert C."/>
        </authorList>
    </citation>
    <scope>NUCLEOTIDE SEQUENCE [LARGE SCALE GENOMIC DNA]</scope>
    <source>
        <strain evidence="4">ATCC 51144 / DSM 44229 / JCM 9112 / NBRC 15066 / NRRL 15764</strain>
    </source>
</reference>
<dbReference type="Proteomes" id="UP000006281">
    <property type="component" value="Chromosome"/>
</dbReference>
<dbReference type="STRING" id="1179773.BN6_77440"/>
<feature type="coiled-coil region" evidence="1">
    <location>
        <begin position="38"/>
        <end position="65"/>
    </location>
</feature>
<dbReference type="InterPro" id="IPR004401">
    <property type="entry name" value="YbaB/EbfC"/>
</dbReference>
<dbReference type="HOGENOM" id="CLU_120966_0_0_11"/>
<evidence type="ECO:0008006" key="5">
    <source>
        <dbReference type="Google" id="ProtNLM"/>
    </source>
</evidence>
<dbReference type="InterPro" id="IPR036894">
    <property type="entry name" value="YbaB-like_sf"/>
</dbReference>
<dbReference type="Pfam" id="PF02575">
    <property type="entry name" value="YbaB_DNA_bd"/>
    <property type="match status" value="1"/>
</dbReference>
<dbReference type="GO" id="GO:0003677">
    <property type="term" value="F:DNA binding"/>
    <property type="evidence" value="ECO:0007669"/>
    <property type="project" value="InterPro"/>
</dbReference>
<feature type="compositionally biased region" description="Acidic residues" evidence="2">
    <location>
        <begin position="185"/>
        <end position="194"/>
    </location>
</feature>
<gene>
    <name evidence="3" type="ordered locus">BN6_77440</name>
</gene>
<sequence length="194" mass="20990">MVVITRWWGVGAALATFGELRVHRYHPLEAALDPRQWLDDYESRLADLKQKSDELQENLAAANGTATSPDGAVTITVGPGGGLLNLELGHRACDLGPARLTALIMTTARDAQKAASAKVVEAFAPMGDGSEAMQVVLDSMARDEEPEVVDDFDPEPEPEPQRAPVRPQPVAPPRPPAARPVQRADEDDDDNQPW</sequence>
<dbReference type="BioCyc" id="SESP1179773:BN6_RS37430-MONOMER"/>
<proteinExistence type="predicted"/>
<dbReference type="EMBL" id="HE804045">
    <property type="protein sequence ID" value="CCH34964.1"/>
    <property type="molecule type" value="Genomic_DNA"/>
</dbReference>
<keyword evidence="4" id="KW-1185">Reference proteome</keyword>
<evidence type="ECO:0000256" key="2">
    <source>
        <dbReference type="SAM" id="MobiDB-lite"/>
    </source>
</evidence>
<dbReference type="Gene3D" id="3.30.1310.10">
    <property type="entry name" value="Nucleoid-associated protein YbaB-like domain"/>
    <property type="match status" value="1"/>
</dbReference>